<dbReference type="AlphaFoldDB" id="A0A401LZF3"/>
<dbReference type="Pfam" id="PF13439">
    <property type="entry name" value="Glyco_transf_4"/>
    <property type="match status" value="1"/>
</dbReference>
<dbReference type="PANTHER" id="PTHR22916">
    <property type="entry name" value="GLYCOSYLTRANSFERASE"/>
    <property type="match status" value="1"/>
</dbReference>
<dbReference type="EMBL" id="BHWB01000016">
    <property type="protein sequence ID" value="GCB36865.1"/>
    <property type="molecule type" value="Genomic_DNA"/>
</dbReference>
<evidence type="ECO:0000259" key="2">
    <source>
        <dbReference type="Pfam" id="PF00535"/>
    </source>
</evidence>
<dbReference type="SUPFAM" id="SSF53756">
    <property type="entry name" value="UDP-Glycosyltransferase/glycogen phosphorylase"/>
    <property type="match status" value="1"/>
</dbReference>
<dbReference type="InterPro" id="IPR028098">
    <property type="entry name" value="Glyco_trans_4-like_N"/>
</dbReference>
<accession>A0A401LZF3</accession>
<evidence type="ECO:0000313" key="5">
    <source>
        <dbReference type="Proteomes" id="UP000288079"/>
    </source>
</evidence>
<comment type="caution">
    <text evidence="4">The sequence shown here is derived from an EMBL/GenBank/DDBJ whole genome shotgun (WGS) entry which is preliminary data.</text>
</comment>
<dbReference type="CDD" id="cd03801">
    <property type="entry name" value="GT4_PimA-like"/>
    <property type="match status" value="1"/>
</dbReference>
<keyword evidence="5" id="KW-1185">Reference proteome</keyword>
<evidence type="ECO:0000259" key="3">
    <source>
        <dbReference type="Pfam" id="PF13439"/>
    </source>
</evidence>
<dbReference type="PANTHER" id="PTHR22916:SF3">
    <property type="entry name" value="UDP-GLCNAC:BETAGAL BETA-1,3-N-ACETYLGLUCOSAMINYLTRANSFERASE-LIKE PROTEIN 1"/>
    <property type="match status" value="1"/>
</dbReference>
<feature type="domain" description="Glycosyl transferase family 1" evidence="1">
    <location>
        <begin position="498"/>
        <end position="653"/>
    </location>
</feature>
<sequence length="690" mass="79367">MNKTIKVSILIPAYNAEAYIDECLISVRQQTLKEVEIIVADDGSTDATLQHIERHAAIDARIRLLHLPHQGVSPTRNALLEAAKGVYVGILDSDDTVAPDAFEQLYHRAETCHADMVIGSIRYCNEDGTSYRMGDRSHTFPTQTEVYSGKECFCRLIENGEYIPMTYSSLYRCSLIEEHGLHFEGTTHDDEFFTPYAFYAAEQVAYYPGDFYFYRLHDASMMHVTERFRERAASLYLIAGQLGLFIDEQLVEEEVKRAYHSLVDDLQRRSQRVYEQALAVSTRHCLWIISGESTANQYGVGTYVNQLANCFDRDMWDVHVVILYAHQQQNVKWRYENGIATYDIPTPYEFQTGWTKSKEKQYLRNVFYYIASRIPTERAVYCHFNFTNHYELAMLFREKIQAKILFTLHYTEWSFSLLGDRQKMDQILAEPKTQCQKLIVSQFEAEKKFMTDCCDKIIAIARHSYKMLRELYGIPETQIAFIPNGLQDTYVERSHEERDALRTKYGFGKQERLIISAGRLAPVKGVTELVEAFGKICNLFPQFRLIVAGSGNIMGCLEKANPFWSQVTFTGFIPKKQLFELYAIAEFGIVPSIHEEFGYVAIEMMMNKLPVLVHQTTGLREIVADGAFGAMFRFDNMHKVESLQAALEALLSGKYSLGNLEVGRERMLNCYSLEDFQERIGTVYHSVNAL</sequence>
<feature type="domain" description="Glycosyltransferase 2-like" evidence="2">
    <location>
        <begin position="8"/>
        <end position="143"/>
    </location>
</feature>
<dbReference type="GO" id="GO:0016758">
    <property type="term" value="F:hexosyltransferase activity"/>
    <property type="evidence" value="ECO:0007669"/>
    <property type="project" value="UniProtKB-ARBA"/>
</dbReference>
<protein>
    <recommendedName>
        <fullName evidence="6">Glycosyl transferase</fullName>
    </recommendedName>
</protein>
<dbReference type="Pfam" id="PF00534">
    <property type="entry name" value="Glycos_transf_1"/>
    <property type="match status" value="1"/>
</dbReference>
<dbReference type="InterPro" id="IPR001296">
    <property type="entry name" value="Glyco_trans_1"/>
</dbReference>
<dbReference type="OrthoDB" id="1046785at2"/>
<reference evidence="4 5" key="1">
    <citation type="submission" date="2018-10" db="EMBL/GenBank/DDBJ databases">
        <title>Draft Genome Sequence of Bacteroides sp. KCTC 15687.</title>
        <authorList>
            <person name="Yu S.Y."/>
            <person name="Kim J.S."/>
            <person name="Oh B.S."/>
            <person name="Park S.H."/>
            <person name="Kang S.W."/>
            <person name="Park J.E."/>
            <person name="Choi S.H."/>
            <person name="Han K.I."/>
            <person name="Lee K.C."/>
            <person name="Eom M.K."/>
            <person name="Suh M.K."/>
            <person name="Lee D.H."/>
            <person name="Yoon H."/>
            <person name="Kim B."/>
            <person name="Yang S.J."/>
            <person name="Lee J.S."/>
            <person name="Lee J.H."/>
        </authorList>
    </citation>
    <scope>NUCLEOTIDE SEQUENCE [LARGE SCALE GENOMIC DNA]</scope>
    <source>
        <strain evidence="4 5">KCTC 15687</strain>
    </source>
</reference>
<evidence type="ECO:0000313" key="4">
    <source>
        <dbReference type="EMBL" id="GCB36865.1"/>
    </source>
</evidence>
<dbReference type="InterPro" id="IPR029044">
    <property type="entry name" value="Nucleotide-diphossugar_trans"/>
</dbReference>
<gene>
    <name evidence="4" type="ORF">KGMB02408_38100</name>
</gene>
<dbReference type="Proteomes" id="UP000288079">
    <property type="component" value="Unassembled WGS sequence"/>
</dbReference>
<name>A0A401LZF3_9BACE</name>
<dbReference type="Gene3D" id="3.90.550.10">
    <property type="entry name" value="Spore Coat Polysaccharide Biosynthesis Protein SpsA, Chain A"/>
    <property type="match status" value="1"/>
</dbReference>
<evidence type="ECO:0000259" key="1">
    <source>
        <dbReference type="Pfam" id="PF00534"/>
    </source>
</evidence>
<dbReference type="RefSeq" id="WP_125042344.1">
    <property type="nucleotide sequence ID" value="NZ_BHWB01000016.1"/>
</dbReference>
<dbReference type="Pfam" id="PF00535">
    <property type="entry name" value="Glycos_transf_2"/>
    <property type="match status" value="1"/>
</dbReference>
<proteinExistence type="predicted"/>
<dbReference type="SUPFAM" id="SSF53448">
    <property type="entry name" value="Nucleotide-diphospho-sugar transferases"/>
    <property type="match status" value="1"/>
</dbReference>
<evidence type="ECO:0008006" key="6">
    <source>
        <dbReference type="Google" id="ProtNLM"/>
    </source>
</evidence>
<feature type="domain" description="Glycosyltransferase subfamily 4-like N-terminal" evidence="3">
    <location>
        <begin position="299"/>
        <end position="486"/>
    </location>
</feature>
<organism evidence="4 5">
    <name type="scientific">Bacteroides faecalis</name>
    <dbReference type="NCBI Taxonomy" id="2447885"/>
    <lineage>
        <taxon>Bacteria</taxon>
        <taxon>Pseudomonadati</taxon>
        <taxon>Bacteroidota</taxon>
        <taxon>Bacteroidia</taxon>
        <taxon>Bacteroidales</taxon>
        <taxon>Bacteroidaceae</taxon>
        <taxon>Bacteroides</taxon>
    </lineage>
</organism>
<dbReference type="CDD" id="cd00761">
    <property type="entry name" value="Glyco_tranf_GTA_type"/>
    <property type="match status" value="1"/>
</dbReference>
<dbReference type="InterPro" id="IPR001173">
    <property type="entry name" value="Glyco_trans_2-like"/>
</dbReference>
<dbReference type="Gene3D" id="3.40.50.2000">
    <property type="entry name" value="Glycogen Phosphorylase B"/>
    <property type="match status" value="2"/>
</dbReference>